<dbReference type="AlphaFoldDB" id="A0A1M6S0S6"/>
<accession>A0A1M6S0S6</accession>
<sequence>MKVLTEETLRLELKNRLPKSYVIDSNILITPSARQFLRDKNIELIIKDVVKEDKKEDSSKKKDEDKKLKVNFRKIVPRYVSYYSGGVLENKPEHMTQIHGNKLVFKDDPRIIFRGKLDSLQSKIMEVQTLIASKNITKLIDELDEVLNYTREILKAEVLEEELSIEKLIGLSEEQLREMSHHPKKHFGIDHILPNYQMGDVLIYLNSLRSSVREVEIAAIKAFRRDFEINRIDIVRALNRLSSCIYIMMCKYNAGLYK</sequence>
<evidence type="ECO:0000259" key="4">
    <source>
        <dbReference type="Pfam" id="PF01923"/>
    </source>
</evidence>
<evidence type="ECO:0000256" key="3">
    <source>
        <dbReference type="ARBA" id="ARBA00022840"/>
    </source>
</evidence>
<dbReference type="GO" id="GO:0005524">
    <property type="term" value="F:ATP binding"/>
    <property type="evidence" value="ECO:0007669"/>
    <property type="project" value="UniProtKB-KW"/>
</dbReference>
<name>A0A1M6S0S6_9FIRM</name>
<keyword evidence="1 5" id="KW-0808">Transferase</keyword>
<proteinExistence type="predicted"/>
<keyword evidence="6" id="KW-1185">Reference proteome</keyword>
<dbReference type="Pfam" id="PF01923">
    <property type="entry name" value="Cob_adeno_trans"/>
    <property type="match status" value="1"/>
</dbReference>
<dbReference type="STRING" id="1121266.SAMN02745883_01920"/>
<dbReference type="GO" id="GO:0006580">
    <property type="term" value="P:ethanolamine metabolic process"/>
    <property type="evidence" value="ECO:0007669"/>
    <property type="project" value="InterPro"/>
</dbReference>
<dbReference type="SUPFAM" id="SSF89028">
    <property type="entry name" value="Cobalamin adenosyltransferase-like"/>
    <property type="match status" value="1"/>
</dbReference>
<keyword evidence="3" id="KW-0067">ATP-binding</keyword>
<dbReference type="InterPro" id="IPR009194">
    <property type="entry name" value="AdoTrfase_EutT"/>
</dbReference>
<keyword evidence="2" id="KW-0547">Nucleotide-binding</keyword>
<dbReference type="Proteomes" id="UP000184082">
    <property type="component" value="Unassembled WGS sequence"/>
</dbReference>
<organism evidence="5 6">
    <name type="scientific">Caminicella sporogenes DSM 14501</name>
    <dbReference type="NCBI Taxonomy" id="1121266"/>
    <lineage>
        <taxon>Bacteria</taxon>
        <taxon>Bacillati</taxon>
        <taxon>Bacillota</taxon>
        <taxon>Clostridia</taxon>
        <taxon>Peptostreptococcales</taxon>
        <taxon>Caminicellaceae</taxon>
        <taxon>Caminicella</taxon>
    </lineage>
</organism>
<evidence type="ECO:0000256" key="1">
    <source>
        <dbReference type="ARBA" id="ARBA00022679"/>
    </source>
</evidence>
<dbReference type="Gene3D" id="1.20.1200.10">
    <property type="entry name" value="Cobalamin adenosyltransferase-like"/>
    <property type="match status" value="1"/>
</dbReference>
<protein>
    <submittedName>
        <fullName evidence="5">Ethanolamine utilization cobalamin adenosyltransferase</fullName>
    </submittedName>
</protein>
<dbReference type="GO" id="GO:0008817">
    <property type="term" value="F:corrinoid adenosyltransferase activity"/>
    <property type="evidence" value="ECO:0007669"/>
    <property type="project" value="InterPro"/>
</dbReference>
<evidence type="ECO:0000313" key="5">
    <source>
        <dbReference type="EMBL" id="SHK38331.1"/>
    </source>
</evidence>
<dbReference type="EMBL" id="FRAJ01000016">
    <property type="protein sequence ID" value="SHK38331.1"/>
    <property type="molecule type" value="Genomic_DNA"/>
</dbReference>
<dbReference type="RefSeq" id="WP_072967973.1">
    <property type="nucleotide sequence ID" value="NZ_FRAJ01000016.1"/>
</dbReference>
<dbReference type="PIRSF" id="PIRSF012294">
    <property type="entry name" value="ATR_EutT"/>
    <property type="match status" value="1"/>
</dbReference>
<evidence type="ECO:0000256" key="2">
    <source>
        <dbReference type="ARBA" id="ARBA00022741"/>
    </source>
</evidence>
<dbReference type="InterPro" id="IPR036451">
    <property type="entry name" value="CblAdoTrfase-like_sf"/>
</dbReference>
<feature type="domain" description="Cobalamin adenosyltransferase-like" evidence="4">
    <location>
        <begin position="91"/>
        <end position="251"/>
    </location>
</feature>
<evidence type="ECO:0000313" key="6">
    <source>
        <dbReference type="Proteomes" id="UP000184082"/>
    </source>
</evidence>
<gene>
    <name evidence="5" type="ORF">SAMN02745883_01920</name>
</gene>
<dbReference type="GO" id="GO:0009236">
    <property type="term" value="P:cobalamin biosynthetic process"/>
    <property type="evidence" value="ECO:0007669"/>
    <property type="project" value="InterPro"/>
</dbReference>
<dbReference type="InterPro" id="IPR016030">
    <property type="entry name" value="CblAdoTrfase-like"/>
</dbReference>
<reference evidence="5 6" key="1">
    <citation type="submission" date="2016-11" db="EMBL/GenBank/DDBJ databases">
        <authorList>
            <person name="Jaros S."/>
            <person name="Januszkiewicz K."/>
            <person name="Wedrychowicz H."/>
        </authorList>
    </citation>
    <scope>NUCLEOTIDE SEQUENCE [LARGE SCALE GENOMIC DNA]</scope>
    <source>
        <strain evidence="5 6">DSM 14501</strain>
    </source>
</reference>